<accession>A0AAE1Y4J3</accession>
<gene>
    <name evidence="2" type="ORF">Salat_1899200</name>
</gene>
<dbReference type="EMBL" id="JACGWO010000007">
    <property type="protein sequence ID" value="KAK4423164.1"/>
    <property type="molecule type" value="Genomic_DNA"/>
</dbReference>
<dbReference type="Proteomes" id="UP001293254">
    <property type="component" value="Unassembled WGS sequence"/>
</dbReference>
<organism evidence="2 3">
    <name type="scientific">Sesamum alatum</name>
    <dbReference type="NCBI Taxonomy" id="300844"/>
    <lineage>
        <taxon>Eukaryota</taxon>
        <taxon>Viridiplantae</taxon>
        <taxon>Streptophyta</taxon>
        <taxon>Embryophyta</taxon>
        <taxon>Tracheophyta</taxon>
        <taxon>Spermatophyta</taxon>
        <taxon>Magnoliopsida</taxon>
        <taxon>eudicotyledons</taxon>
        <taxon>Gunneridae</taxon>
        <taxon>Pentapetalae</taxon>
        <taxon>asterids</taxon>
        <taxon>lamiids</taxon>
        <taxon>Lamiales</taxon>
        <taxon>Pedaliaceae</taxon>
        <taxon>Sesamum</taxon>
    </lineage>
</organism>
<feature type="region of interest" description="Disordered" evidence="1">
    <location>
        <begin position="1"/>
        <end position="26"/>
    </location>
</feature>
<reference evidence="2" key="1">
    <citation type="submission" date="2020-06" db="EMBL/GenBank/DDBJ databases">
        <authorList>
            <person name="Li T."/>
            <person name="Hu X."/>
            <person name="Zhang T."/>
            <person name="Song X."/>
            <person name="Zhang H."/>
            <person name="Dai N."/>
            <person name="Sheng W."/>
            <person name="Hou X."/>
            <person name="Wei L."/>
        </authorList>
    </citation>
    <scope>NUCLEOTIDE SEQUENCE</scope>
    <source>
        <strain evidence="2">3651</strain>
        <tissue evidence="2">Leaf</tissue>
    </source>
</reference>
<dbReference type="AlphaFoldDB" id="A0AAE1Y4J3"/>
<evidence type="ECO:0000256" key="1">
    <source>
        <dbReference type="SAM" id="MobiDB-lite"/>
    </source>
</evidence>
<keyword evidence="3" id="KW-1185">Reference proteome</keyword>
<protein>
    <submittedName>
        <fullName evidence="2">Uncharacterized protein</fullName>
    </submittedName>
</protein>
<reference evidence="2" key="2">
    <citation type="journal article" date="2024" name="Plant">
        <title>Genomic evolution and insights into agronomic trait innovations of Sesamum species.</title>
        <authorList>
            <person name="Miao H."/>
            <person name="Wang L."/>
            <person name="Qu L."/>
            <person name="Liu H."/>
            <person name="Sun Y."/>
            <person name="Le M."/>
            <person name="Wang Q."/>
            <person name="Wei S."/>
            <person name="Zheng Y."/>
            <person name="Lin W."/>
            <person name="Duan Y."/>
            <person name="Cao H."/>
            <person name="Xiong S."/>
            <person name="Wang X."/>
            <person name="Wei L."/>
            <person name="Li C."/>
            <person name="Ma Q."/>
            <person name="Ju M."/>
            <person name="Zhao R."/>
            <person name="Li G."/>
            <person name="Mu C."/>
            <person name="Tian Q."/>
            <person name="Mei H."/>
            <person name="Zhang T."/>
            <person name="Gao T."/>
            <person name="Zhang H."/>
        </authorList>
    </citation>
    <scope>NUCLEOTIDE SEQUENCE</scope>
    <source>
        <strain evidence="2">3651</strain>
    </source>
</reference>
<evidence type="ECO:0000313" key="3">
    <source>
        <dbReference type="Proteomes" id="UP001293254"/>
    </source>
</evidence>
<evidence type="ECO:0000313" key="2">
    <source>
        <dbReference type="EMBL" id="KAK4423164.1"/>
    </source>
</evidence>
<sequence length="104" mass="10886">MGCEDGSEGPSLGDEEWAPEAVVSPITTVGSPIEEEVGLEGSAECVPSTIPENRPMCIPPLHGVNVDGVEDTLVTVPLQFTAYGLPGRRGLGRRGRPRGFGRTA</sequence>
<comment type="caution">
    <text evidence="2">The sequence shown here is derived from an EMBL/GenBank/DDBJ whole genome shotgun (WGS) entry which is preliminary data.</text>
</comment>
<proteinExistence type="predicted"/>
<name>A0AAE1Y4J3_9LAMI</name>